<comment type="subcellular location">
    <subcellularLocation>
        <location evidence="3">Vacuole membrane</location>
        <topology evidence="3">Multi-pass membrane protein</topology>
    </subcellularLocation>
</comment>
<feature type="transmembrane region" description="Helical" evidence="17">
    <location>
        <begin position="592"/>
        <end position="614"/>
    </location>
</feature>
<evidence type="ECO:0000256" key="7">
    <source>
        <dbReference type="ARBA" id="ARBA00022692"/>
    </source>
</evidence>
<dbReference type="InterPro" id="IPR053976">
    <property type="entry name" value="PFF1_TM"/>
</dbReference>
<keyword evidence="14" id="KW-0325">Glycoprotein</keyword>
<evidence type="ECO:0000256" key="15">
    <source>
        <dbReference type="RuleBase" id="RU361240"/>
    </source>
</evidence>
<proteinExistence type="inferred from homology"/>
<dbReference type="Proteomes" id="UP000274822">
    <property type="component" value="Unassembled WGS sequence"/>
</dbReference>
<keyword evidence="8 15" id="KW-0479">Metal-binding</keyword>
<evidence type="ECO:0000256" key="11">
    <source>
        <dbReference type="ARBA" id="ARBA00022989"/>
    </source>
</evidence>
<evidence type="ECO:0000256" key="1">
    <source>
        <dbReference type="ARBA" id="ARBA00001947"/>
    </source>
</evidence>
<evidence type="ECO:0000256" key="13">
    <source>
        <dbReference type="ARBA" id="ARBA00023136"/>
    </source>
</evidence>
<feature type="transmembrane region" description="Helical" evidence="17">
    <location>
        <begin position="626"/>
        <end position="648"/>
    </location>
</feature>
<dbReference type="GO" id="GO:0046872">
    <property type="term" value="F:metal ion binding"/>
    <property type="evidence" value="ECO:0007669"/>
    <property type="project" value="UniProtKB-KW"/>
</dbReference>
<feature type="domain" description="Peptidase M28" evidence="18">
    <location>
        <begin position="163"/>
        <end position="309"/>
    </location>
</feature>
<comment type="caution">
    <text evidence="20">The sequence shown here is derived from an EMBL/GenBank/DDBJ whole genome shotgun (WGS) entry which is preliminary data.</text>
</comment>
<feature type="transmembrane region" description="Helical" evidence="17">
    <location>
        <begin position="704"/>
        <end position="725"/>
    </location>
</feature>
<evidence type="ECO:0000256" key="8">
    <source>
        <dbReference type="ARBA" id="ARBA00022723"/>
    </source>
</evidence>
<dbReference type="GO" id="GO:0006508">
    <property type="term" value="P:proteolysis"/>
    <property type="evidence" value="ECO:0007669"/>
    <property type="project" value="UniProtKB-KW"/>
</dbReference>
<keyword evidence="5" id="KW-0926">Vacuole</keyword>
<comment type="cofactor">
    <cofactor evidence="1">
        <name>Zn(2+)</name>
        <dbReference type="ChEBI" id="CHEBI:29105"/>
    </cofactor>
</comment>
<dbReference type="GO" id="GO:0008235">
    <property type="term" value="F:metalloexopeptidase activity"/>
    <property type="evidence" value="ECO:0007669"/>
    <property type="project" value="InterPro"/>
</dbReference>
<dbReference type="Pfam" id="PF22251">
    <property type="entry name" value="PFF1_TM"/>
    <property type="match status" value="1"/>
</dbReference>
<feature type="domain" description="Peptidase M28" evidence="18">
    <location>
        <begin position="355"/>
        <end position="407"/>
    </location>
</feature>
<dbReference type="Gene3D" id="3.40.630.10">
    <property type="entry name" value="Zn peptidases"/>
    <property type="match status" value="1"/>
</dbReference>
<keyword evidence="10 15" id="KW-0862">Zinc</keyword>
<evidence type="ECO:0000256" key="3">
    <source>
        <dbReference type="ARBA" id="ARBA00004128"/>
    </source>
</evidence>
<sequence length="954" mass="105489">MSQDEGQTQPLLSTQQTQQTYGALPPTESTRDPPGPPPRALRKTFEIYFLSAGFVFFLFVLVSSIRDTLPPALPATVTNTTGEFAGQHAWDAYLSRFATRPHPGNSKQILVVRTFIADVLKELKKEADTRDVQVELVLEDPVNFIGDSRWQAPGDLYFAQSTNILVKLVGQSNSTDALLVSAHYDSVSTSNGVTDNGVGVSVALEVALQNGFSLPCHPTSPQILRTLIYNPVEHNIIFNLNNLEEAGLQGAQAFMYHPWAKEVRAFINLEGAGAGGRATLFRASNCHLVKLYSKGSPTPHLNVVGNDVFKLGIIRRSVEIWAEASLGTVVFLSFTSKSPFISRFILCQFFAIPSSGTDYSIYEQGYNIPGLDIAFYSKRSHYHTTRDTLDYTTAGSVQHMGNTALNAARRIANSDLVGDPAQQGTGEASVYFDVVGIWAVAYSFDAYQWANVAVLVLVAGGAANIAVGRGVREQGGWDHLWERIVRSCVVSGEGLVIVLASVVAGLVAAVGFSFVLTKINPLVIYGHAWLAFFFTSISSFLGVVLVQWLAATVLHYLHEQPFLVRTTRHGLLAFWWLLLAVAAYLADHVNIGSLYWVIWFVVSSVAGAVVAETIGKEAHDAEEKRLWVVQFLVEVLVPFVLLFDLLPFQVHALRHTVADGSAEIVGGYFVVNLCHFYGFCAVFSILAVLPFVPIIHRAGNYKYVTLFVTTLVLVVFALLCLLFPYDAIDNPNKVFFQQTYDIVANTSKVSLGTVTELDRILHSTLDSAEYANRSCDVVNRLNRCTWPSTKIPTYFYKDAPEQEFTVEVLPRTFDEAKAVHTVTARVTSLSAVYCRVDLDNPAADNRTITKAWVHGFDGLEVEVDRVDAIRGLVVVRREFGVPWEFSVQYVWGSAATLGVEEEASRLKARVTCYYEEWYEGKLPAFVAIKDQLPPWAVLYHRFIGLATVWTDVKL</sequence>
<feature type="transmembrane region" description="Helical" evidence="17">
    <location>
        <begin position="47"/>
        <end position="65"/>
    </location>
</feature>
<dbReference type="CDD" id="cd03875">
    <property type="entry name" value="M28_Fxna_like"/>
    <property type="match status" value="1"/>
</dbReference>
<accession>A0A433QB54</accession>
<evidence type="ECO:0000259" key="18">
    <source>
        <dbReference type="Pfam" id="PF04389"/>
    </source>
</evidence>
<feature type="region of interest" description="Disordered" evidence="16">
    <location>
        <begin position="1"/>
        <end position="38"/>
    </location>
</feature>
<dbReference type="Pfam" id="PF04389">
    <property type="entry name" value="Peptidase_M28"/>
    <property type="match status" value="2"/>
</dbReference>
<evidence type="ECO:0000256" key="14">
    <source>
        <dbReference type="ARBA" id="ARBA00023180"/>
    </source>
</evidence>
<keyword evidence="13 17" id="KW-0472">Membrane</keyword>
<dbReference type="InterPro" id="IPR045175">
    <property type="entry name" value="M28_fam"/>
</dbReference>
<keyword evidence="9 15" id="KW-0378">Hydrolase</keyword>
<reference evidence="20 21" key="1">
    <citation type="journal article" date="2018" name="New Phytol.">
        <title>Phylogenomics of Endogonaceae and evolution of mycorrhizas within Mucoromycota.</title>
        <authorList>
            <person name="Chang Y."/>
            <person name="Desiro A."/>
            <person name="Na H."/>
            <person name="Sandor L."/>
            <person name="Lipzen A."/>
            <person name="Clum A."/>
            <person name="Barry K."/>
            <person name="Grigoriev I.V."/>
            <person name="Martin F.M."/>
            <person name="Stajich J.E."/>
            <person name="Smith M.E."/>
            <person name="Bonito G."/>
            <person name="Spatafora J.W."/>
        </authorList>
    </citation>
    <scope>NUCLEOTIDE SEQUENCE [LARGE SCALE GENOMIC DNA]</scope>
    <source>
        <strain evidence="20 21">AD002</strain>
    </source>
</reference>
<dbReference type="PANTHER" id="PTHR12147">
    <property type="entry name" value="METALLOPEPTIDASE M28 FAMILY MEMBER"/>
    <property type="match status" value="1"/>
</dbReference>
<feature type="transmembrane region" description="Helical" evidence="17">
    <location>
        <begin position="668"/>
        <end position="692"/>
    </location>
</feature>
<evidence type="ECO:0000313" key="21">
    <source>
        <dbReference type="Proteomes" id="UP000274822"/>
    </source>
</evidence>
<keyword evidence="7 17" id="KW-0812">Transmembrane</keyword>
<feature type="transmembrane region" description="Helical" evidence="17">
    <location>
        <begin position="569"/>
        <end position="586"/>
    </location>
</feature>
<dbReference type="PANTHER" id="PTHR12147:SF58">
    <property type="entry name" value="VACUOLAR MEMBRANE PROTEASE"/>
    <property type="match status" value="1"/>
</dbReference>
<feature type="compositionally biased region" description="Low complexity" evidence="16">
    <location>
        <begin position="7"/>
        <end position="20"/>
    </location>
</feature>
<evidence type="ECO:0000259" key="19">
    <source>
        <dbReference type="Pfam" id="PF22251"/>
    </source>
</evidence>
<protein>
    <recommendedName>
        <fullName evidence="15">Peptide hydrolase</fullName>
        <ecNumber evidence="15">3.4.-.-</ecNumber>
    </recommendedName>
</protein>
<dbReference type="AlphaFoldDB" id="A0A433QB54"/>
<keyword evidence="11 17" id="KW-1133">Transmembrane helix</keyword>
<evidence type="ECO:0000313" key="20">
    <source>
        <dbReference type="EMBL" id="RUS26991.1"/>
    </source>
</evidence>
<feature type="transmembrane region" description="Helical" evidence="17">
    <location>
        <begin position="528"/>
        <end position="557"/>
    </location>
</feature>
<keyword evidence="21" id="KW-1185">Reference proteome</keyword>
<comment type="function">
    <text evidence="2">May be involved in vacuolar sorting and osmoregulation.</text>
</comment>
<keyword evidence="6 15" id="KW-0645">Protease</keyword>
<evidence type="ECO:0000256" key="2">
    <source>
        <dbReference type="ARBA" id="ARBA00003273"/>
    </source>
</evidence>
<evidence type="ECO:0000256" key="6">
    <source>
        <dbReference type="ARBA" id="ARBA00022670"/>
    </source>
</evidence>
<organism evidence="20 21">
    <name type="scientific">Jimgerdemannia flammicorona</name>
    <dbReference type="NCBI Taxonomy" id="994334"/>
    <lineage>
        <taxon>Eukaryota</taxon>
        <taxon>Fungi</taxon>
        <taxon>Fungi incertae sedis</taxon>
        <taxon>Mucoromycota</taxon>
        <taxon>Mucoromycotina</taxon>
        <taxon>Endogonomycetes</taxon>
        <taxon>Endogonales</taxon>
        <taxon>Endogonaceae</taxon>
        <taxon>Jimgerdemannia</taxon>
    </lineage>
</organism>
<evidence type="ECO:0000256" key="17">
    <source>
        <dbReference type="SAM" id="Phobius"/>
    </source>
</evidence>
<feature type="transmembrane region" description="Helical" evidence="17">
    <location>
        <begin position="488"/>
        <end position="516"/>
    </location>
</feature>
<dbReference type="GO" id="GO:0012505">
    <property type="term" value="C:endomembrane system"/>
    <property type="evidence" value="ECO:0007669"/>
    <property type="project" value="UniProtKB-SubCell"/>
</dbReference>
<dbReference type="InterPro" id="IPR007484">
    <property type="entry name" value="Peptidase_M28"/>
</dbReference>
<feature type="transmembrane region" description="Helical" evidence="17">
    <location>
        <begin position="449"/>
        <end position="467"/>
    </location>
</feature>
<evidence type="ECO:0000256" key="4">
    <source>
        <dbReference type="ARBA" id="ARBA00010918"/>
    </source>
</evidence>
<dbReference type="SUPFAM" id="SSF53187">
    <property type="entry name" value="Zn-dependent exopeptidases"/>
    <property type="match status" value="1"/>
</dbReference>
<evidence type="ECO:0000256" key="5">
    <source>
        <dbReference type="ARBA" id="ARBA00022554"/>
    </source>
</evidence>
<evidence type="ECO:0000256" key="16">
    <source>
        <dbReference type="SAM" id="MobiDB-lite"/>
    </source>
</evidence>
<dbReference type="EMBL" id="RBNJ01009272">
    <property type="protein sequence ID" value="RUS26991.1"/>
    <property type="molecule type" value="Genomic_DNA"/>
</dbReference>
<feature type="domain" description="Vacuolar membrane protease transmembrane" evidence="19">
    <location>
        <begin position="626"/>
        <end position="697"/>
    </location>
</feature>
<keyword evidence="12" id="KW-0482">Metalloprotease</keyword>
<evidence type="ECO:0000256" key="12">
    <source>
        <dbReference type="ARBA" id="ARBA00023049"/>
    </source>
</evidence>
<evidence type="ECO:0000256" key="10">
    <source>
        <dbReference type="ARBA" id="ARBA00022833"/>
    </source>
</evidence>
<comment type="similarity">
    <text evidence="4 15">Belongs to the peptidase M28 family.</text>
</comment>
<evidence type="ECO:0000256" key="9">
    <source>
        <dbReference type="ARBA" id="ARBA00022801"/>
    </source>
</evidence>
<gene>
    <name evidence="20" type="ORF">BC938DRAFT_483857</name>
</gene>
<dbReference type="EC" id="3.4.-.-" evidence="15"/>
<dbReference type="InterPro" id="IPR048024">
    <property type="entry name" value="Fxna-like_M28_dom"/>
</dbReference>
<name>A0A433QB54_9FUNG</name>